<dbReference type="InterPro" id="IPR032676">
    <property type="entry name" value="YkuD_2"/>
</dbReference>
<protein>
    <submittedName>
        <fullName evidence="2">L,D-transpeptidase catalytic domain</fullName>
    </submittedName>
</protein>
<dbReference type="PANTHER" id="PTHR38477">
    <property type="entry name" value="HYPOTHETICAL EXPORTED PROTEIN"/>
    <property type="match status" value="1"/>
</dbReference>
<name>A0A1G9EKS8_9BACT</name>
<dbReference type="PANTHER" id="PTHR38477:SF1">
    <property type="entry name" value="MUREIN L,D-TRANSPEPTIDASE CATALYTIC DOMAIN FAMILY PROTEIN"/>
    <property type="match status" value="1"/>
</dbReference>
<gene>
    <name evidence="2" type="ORF">SAMN05421823_103505</name>
</gene>
<dbReference type="STRING" id="1075417.SAMN05421823_103505"/>
<dbReference type="RefSeq" id="WP_089681499.1">
    <property type="nucleotide sequence ID" value="NZ_FNFO01000003.1"/>
</dbReference>
<accession>A0A1G9EKS8</accession>
<sequence>MITRFFNPILLLILSSLALFSSPARATDTDLNDKRQYEFEYRVQQVYTTFGLEGKLNYTAFRQAYIGYLNLAKEGALRPGAPLTVIDFSLPSSQKRLYVIDMVQRRLVLHTYTSHGQGSGADLAKKFSNTPDSHMSSIGFYVTAETYQGKHGYSLRLDGMDKGYNDNARRRAVVMHGADYVSEAFIQKVGRLGRSYGCPAMSWEVYQQVIDKIKGGSCLFIYYNDANYLSQSRYLQLERILATDSETLAITRP</sequence>
<feature type="signal peptide" evidence="1">
    <location>
        <begin position="1"/>
        <end position="26"/>
    </location>
</feature>
<reference evidence="2 3" key="1">
    <citation type="submission" date="2016-10" db="EMBL/GenBank/DDBJ databases">
        <authorList>
            <person name="de Groot N.N."/>
        </authorList>
    </citation>
    <scope>NUCLEOTIDE SEQUENCE [LARGE SCALE GENOMIC DNA]</scope>
    <source>
        <strain evidence="2 3">DSM 25186</strain>
    </source>
</reference>
<dbReference type="Proteomes" id="UP000198510">
    <property type="component" value="Unassembled WGS sequence"/>
</dbReference>
<organism evidence="2 3">
    <name type="scientific">Catalinimonas alkaloidigena</name>
    <dbReference type="NCBI Taxonomy" id="1075417"/>
    <lineage>
        <taxon>Bacteria</taxon>
        <taxon>Pseudomonadati</taxon>
        <taxon>Bacteroidota</taxon>
        <taxon>Cytophagia</taxon>
        <taxon>Cytophagales</taxon>
        <taxon>Catalimonadaceae</taxon>
        <taxon>Catalinimonas</taxon>
    </lineage>
</organism>
<keyword evidence="1" id="KW-0732">Signal</keyword>
<dbReference type="Pfam" id="PF13645">
    <property type="entry name" value="YkuD_2"/>
    <property type="match status" value="1"/>
</dbReference>
<evidence type="ECO:0000313" key="2">
    <source>
        <dbReference type="EMBL" id="SDK76651.1"/>
    </source>
</evidence>
<evidence type="ECO:0000256" key="1">
    <source>
        <dbReference type="SAM" id="SignalP"/>
    </source>
</evidence>
<dbReference type="OrthoDB" id="9815195at2"/>
<feature type="chain" id="PRO_5011523841" evidence="1">
    <location>
        <begin position="27"/>
        <end position="253"/>
    </location>
</feature>
<keyword evidence="3" id="KW-1185">Reference proteome</keyword>
<evidence type="ECO:0000313" key="3">
    <source>
        <dbReference type="Proteomes" id="UP000198510"/>
    </source>
</evidence>
<proteinExistence type="predicted"/>
<dbReference type="EMBL" id="FNFO01000003">
    <property type="protein sequence ID" value="SDK76651.1"/>
    <property type="molecule type" value="Genomic_DNA"/>
</dbReference>
<dbReference type="AlphaFoldDB" id="A0A1G9EKS8"/>